<evidence type="ECO:0000313" key="2">
    <source>
        <dbReference type="EMBL" id="KAB1262886.1"/>
    </source>
</evidence>
<feature type="compositionally biased region" description="Polar residues" evidence="1">
    <location>
        <begin position="83"/>
        <end position="102"/>
    </location>
</feature>
<reference evidence="2 3" key="1">
    <citation type="journal article" date="2019" name="Mol. Ecol. Resour.">
        <title>Improving Illumina assemblies with Hi-C and long reads: an example with the North African dromedary.</title>
        <authorList>
            <person name="Elbers J.P."/>
            <person name="Rogers M.F."/>
            <person name="Perelman P.L."/>
            <person name="Proskuryakova A.A."/>
            <person name="Serdyukova N.A."/>
            <person name="Johnson W.E."/>
            <person name="Horin P."/>
            <person name="Corander J."/>
            <person name="Murphy D."/>
            <person name="Burger P.A."/>
        </authorList>
    </citation>
    <scope>NUCLEOTIDE SEQUENCE [LARGE SCALE GENOMIC DNA]</scope>
    <source>
        <strain evidence="2">Drom800</strain>
        <tissue evidence="2">Blood</tissue>
    </source>
</reference>
<name>A0A5N4CVL0_CAMDR</name>
<gene>
    <name evidence="2" type="ORF">Cadr_000021392</name>
</gene>
<proteinExistence type="predicted"/>
<dbReference type="EMBL" id="JWIN03000019">
    <property type="protein sequence ID" value="KAB1262886.1"/>
    <property type="molecule type" value="Genomic_DNA"/>
</dbReference>
<evidence type="ECO:0000256" key="1">
    <source>
        <dbReference type="SAM" id="MobiDB-lite"/>
    </source>
</evidence>
<evidence type="ECO:0000313" key="3">
    <source>
        <dbReference type="Proteomes" id="UP000299084"/>
    </source>
</evidence>
<feature type="region of interest" description="Disordered" evidence="1">
    <location>
        <begin position="83"/>
        <end position="116"/>
    </location>
</feature>
<dbReference type="AlphaFoldDB" id="A0A5N4CVL0"/>
<comment type="caution">
    <text evidence="2">The sequence shown here is derived from an EMBL/GenBank/DDBJ whole genome shotgun (WGS) entry which is preliminary data.</text>
</comment>
<accession>A0A5N4CVL0</accession>
<keyword evidence="3" id="KW-1185">Reference proteome</keyword>
<sequence length="253" mass="27135">MRPAIPGHPQHQEADRETHGALAEPMPATARLFTGLVVITGVKGQSMAGSLWVLRSCDLGEGCGDLVRGGVFSRTPEYRAPWTGTTRCSGSALENSRDSPTPRTFAPTGGKRANSSRSFSRLWAGSAQQPRPLPSCLRTNHQLRAGHGHKESLFDPGVPTSPFCCGALAGVARRTEANIGPGVTRGWETRRELSFPALSLALHRPPPANTGSPPDLRLWRATPCSRPRRVLAPASNAGPRLRRGLLLPVSHRS</sequence>
<protein>
    <submittedName>
        <fullName evidence="2">Uncharacterized protein</fullName>
    </submittedName>
</protein>
<organism evidence="2 3">
    <name type="scientific">Camelus dromedarius</name>
    <name type="common">Dromedary</name>
    <name type="synonym">Arabian camel</name>
    <dbReference type="NCBI Taxonomy" id="9838"/>
    <lineage>
        <taxon>Eukaryota</taxon>
        <taxon>Metazoa</taxon>
        <taxon>Chordata</taxon>
        <taxon>Craniata</taxon>
        <taxon>Vertebrata</taxon>
        <taxon>Euteleostomi</taxon>
        <taxon>Mammalia</taxon>
        <taxon>Eutheria</taxon>
        <taxon>Laurasiatheria</taxon>
        <taxon>Artiodactyla</taxon>
        <taxon>Tylopoda</taxon>
        <taxon>Camelidae</taxon>
        <taxon>Camelus</taxon>
    </lineage>
</organism>
<dbReference type="Proteomes" id="UP000299084">
    <property type="component" value="Unassembled WGS sequence"/>
</dbReference>